<protein>
    <submittedName>
        <fullName evidence="1">Uncharacterized protein</fullName>
    </submittedName>
</protein>
<evidence type="ECO:0000313" key="2">
    <source>
        <dbReference type="Proteomes" id="UP000189670"/>
    </source>
</evidence>
<evidence type="ECO:0000313" key="1">
    <source>
        <dbReference type="EMBL" id="ETR64850.1"/>
    </source>
</evidence>
<proteinExistence type="predicted"/>
<sequence>DYIRFFLTDITSKNISLMEMIKVKDDPETVQSKIRILLFSILHEITAEIKQVVKSNKNIDIWTDHYPFNNNDPGINIQVAQNFVNAASQDISGHQDEDLFIRKIKRIIKLYKLACANPYHLNIDWSTKKE</sequence>
<comment type="caution">
    <text evidence="1">The sequence shown here is derived from an EMBL/GenBank/DDBJ whole genome shotgun (WGS) entry which is preliminary data.</text>
</comment>
<gene>
    <name evidence="1" type="ORF">OMM_15251</name>
</gene>
<accession>A0A1V1NQJ6</accession>
<organism evidence="1 2">
    <name type="scientific">Candidatus Magnetoglobus multicellularis str. Araruama</name>
    <dbReference type="NCBI Taxonomy" id="890399"/>
    <lineage>
        <taxon>Bacteria</taxon>
        <taxon>Pseudomonadati</taxon>
        <taxon>Thermodesulfobacteriota</taxon>
        <taxon>Desulfobacteria</taxon>
        <taxon>Desulfobacterales</taxon>
        <taxon>Desulfobacteraceae</taxon>
        <taxon>Candidatus Magnetoglobus</taxon>
    </lineage>
</organism>
<dbReference type="AlphaFoldDB" id="A0A1V1NQJ6"/>
<dbReference type="EMBL" id="ATBP01003555">
    <property type="protein sequence ID" value="ETR64850.1"/>
    <property type="molecule type" value="Genomic_DNA"/>
</dbReference>
<dbReference type="Proteomes" id="UP000189670">
    <property type="component" value="Unassembled WGS sequence"/>
</dbReference>
<name>A0A1V1NQJ6_9BACT</name>
<feature type="non-terminal residue" evidence="1">
    <location>
        <position position="1"/>
    </location>
</feature>
<reference evidence="2" key="1">
    <citation type="submission" date="2012-11" db="EMBL/GenBank/DDBJ databases">
        <authorList>
            <person name="Lucero-Rivera Y.E."/>
            <person name="Tovar-Ramirez D."/>
        </authorList>
    </citation>
    <scope>NUCLEOTIDE SEQUENCE [LARGE SCALE GENOMIC DNA]</scope>
    <source>
        <strain evidence="2">Araruama</strain>
    </source>
</reference>